<dbReference type="EMBL" id="CACTIH010007307">
    <property type="protein sequence ID" value="CAA3008850.1"/>
    <property type="molecule type" value="Genomic_DNA"/>
</dbReference>
<feature type="chain" id="PRO_5035959136" description="Expansin" evidence="2">
    <location>
        <begin position="21"/>
        <end position="102"/>
    </location>
</feature>
<dbReference type="Proteomes" id="UP000594638">
    <property type="component" value="Unassembled WGS sequence"/>
</dbReference>
<evidence type="ECO:0000313" key="5">
    <source>
        <dbReference type="Proteomes" id="UP000594638"/>
    </source>
</evidence>
<keyword evidence="2" id="KW-0964">Secreted</keyword>
<evidence type="ECO:0000259" key="3">
    <source>
        <dbReference type="PROSITE" id="PS50842"/>
    </source>
</evidence>
<sequence>MANLGVFLVGFLSMISFAYGYYGGWTNAHATFYGGGYASGTMVGACGYGNLYSQGYGTNTVALSTALFNNGLSYGTCFQLVCVNDPQWCLHVVADPSSGKLG</sequence>
<keyword evidence="2" id="KW-0732">Signal</keyword>
<dbReference type="AlphaFoldDB" id="A0A8S0TRZ7"/>
<evidence type="ECO:0000256" key="1">
    <source>
        <dbReference type="ARBA" id="ARBA00023316"/>
    </source>
</evidence>
<dbReference type="InterPro" id="IPR036908">
    <property type="entry name" value="RlpA-like_sf"/>
</dbReference>
<reference evidence="4 5" key="1">
    <citation type="submission" date="2019-12" db="EMBL/GenBank/DDBJ databases">
        <authorList>
            <person name="Alioto T."/>
            <person name="Alioto T."/>
            <person name="Gomez Garrido J."/>
        </authorList>
    </citation>
    <scope>NUCLEOTIDE SEQUENCE [LARGE SCALE GENOMIC DNA]</scope>
</reference>
<feature type="domain" description="Expansin-like EG45" evidence="3">
    <location>
        <begin position="43"/>
        <end position="89"/>
    </location>
</feature>
<accession>A0A8S0TRZ7</accession>
<dbReference type="InterPro" id="IPR007112">
    <property type="entry name" value="Expansin/allergen_DPBB_dom"/>
</dbReference>
<dbReference type="InterPro" id="IPR007118">
    <property type="entry name" value="Expan_Lol_pI"/>
</dbReference>
<dbReference type="Gramene" id="OE9A095448T1">
    <property type="protein sequence ID" value="OE9A095448C1"/>
    <property type="gene ID" value="OE9A095448"/>
</dbReference>
<keyword evidence="2" id="KW-0134">Cell wall</keyword>
<comment type="caution">
    <text evidence="4">The sequence shown here is derived from an EMBL/GenBank/DDBJ whole genome shotgun (WGS) entry which is preliminary data.</text>
</comment>
<dbReference type="OrthoDB" id="1699991at2759"/>
<dbReference type="SUPFAM" id="SSF50685">
    <property type="entry name" value="Barwin-like endoglucanases"/>
    <property type="match status" value="1"/>
</dbReference>
<dbReference type="PRINTS" id="PR01225">
    <property type="entry name" value="EXPANSNFAMLY"/>
</dbReference>
<keyword evidence="5" id="KW-1185">Reference proteome</keyword>
<dbReference type="PANTHER" id="PTHR31867">
    <property type="entry name" value="EXPANSIN-A15"/>
    <property type="match status" value="1"/>
</dbReference>
<dbReference type="PROSITE" id="PS50842">
    <property type="entry name" value="EXPANSIN_EG45"/>
    <property type="match status" value="1"/>
</dbReference>
<comment type="function">
    <text evidence="2">Causes loosening and extension of plant cell walls by disrupting non-covalent bonding between cellulose microfibrils and matrix glucans. No enzymatic activity has been found.</text>
</comment>
<comment type="similarity">
    <text evidence="2">Belongs to the expansin family. Expansin A subfamily.</text>
</comment>
<dbReference type="PRINTS" id="PR01226">
    <property type="entry name" value="EXPANSIN"/>
</dbReference>
<dbReference type="GO" id="GO:0016020">
    <property type="term" value="C:membrane"/>
    <property type="evidence" value="ECO:0007669"/>
    <property type="project" value="UniProtKB-SubCell"/>
</dbReference>
<dbReference type="Gene3D" id="2.40.40.10">
    <property type="entry name" value="RlpA-like domain"/>
    <property type="match status" value="1"/>
</dbReference>
<gene>
    <name evidence="4" type="ORF">OLEA9_A095448</name>
</gene>
<name>A0A8S0TRZ7_OLEEU</name>
<dbReference type="InterPro" id="IPR002963">
    <property type="entry name" value="Expansin"/>
</dbReference>
<keyword evidence="1 2" id="KW-0961">Cell wall biogenesis/degradation</keyword>
<evidence type="ECO:0000313" key="4">
    <source>
        <dbReference type="EMBL" id="CAA3008850.1"/>
    </source>
</evidence>
<dbReference type="GO" id="GO:0009664">
    <property type="term" value="P:plant-type cell wall organization"/>
    <property type="evidence" value="ECO:0007669"/>
    <property type="project" value="InterPro"/>
</dbReference>
<comment type="subcellular location">
    <subcellularLocation>
        <location evidence="2">Secreted</location>
        <location evidence="2">Cell wall</location>
    </subcellularLocation>
    <subcellularLocation>
        <location evidence="2">Membrane</location>
        <topology evidence="2">Peripheral membrane protein</topology>
    </subcellularLocation>
</comment>
<proteinExistence type="inferred from homology"/>
<protein>
    <recommendedName>
        <fullName evidence="2">Expansin</fullName>
    </recommendedName>
</protein>
<dbReference type="GO" id="GO:0005576">
    <property type="term" value="C:extracellular region"/>
    <property type="evidence" value="ECO:0007669"/>
    <property type="project" value="InterPro"/>
</dbReference>
<organism evidence="4 5">
    <name type="scientific">Olea europaea subsp. europaea</name>
    <dbReference type="NCBI Taxonomy" id="158383"/>
    <lineage>
        <taxon>Eukaryota</taxon>
        <taxon>Viridiplantae</taxon>
        <taxon>Streptophyta</taxon>
        <taxon>Embryophyta</taxon>
        <taxon>Tracheophyta</taxon>
        <taxon>Spermatophyta</taxon>
        <taxon>Magnoliopsida</taxon>
        <taxon>eudicotyledons</taxon>
        <taxon>Gunneridae</taxon>
        <taxon>Pentapetalae</taxon>
        <taxon>asterids</taxon>
        <taxon>lamiids</taxon>
        <taxon>Lamiales</taxon>
        <taxon>Oleaceae</taxon>
        <taxon>Oleeae</taxon>
        <taxon>Olea</taxon>
    </lineage>
</organism>
<evidence type="ECO:0000256" key="2">
    <source>
        <dbReference type="RuleBase" id="RU365023"/>
    </source>
</evidence>
<feature type="signal peptide" evidence="2">
    <location>
        <begin position="1"/>
        <end position="20"/>
    </location>
</feature>